<keyword evidence="2" id="KW-0808">Transferase</keyword>
<proteinExistence type="predicted"/>
<dbReference type="Pfam" id="PF13649">
    <property type="entry name" value="Methyltransf_25"/>
    <property type="match status" value="1"/>
</dbReference>
<dbReference type="InterPro" id="IPR029063">
    <property type="entry name" value="SAM-dependent_MTases_sf"/>
</dbReference>
<comment type="caution">
    <text evidence="2">The sequence shown here is derived from an EMBL/GenBank/DDBJ whole genome shotgun (WGS) entry which is preliminary data.</text>
</comment>
<dbReference type="InterPro" id="IPR041698">
    <property type="entry name" value="Methyltransf_25"/>
</dbReference>
<dbReference type="GO" id="GO:0008168">
    <property type="term" value="F:methyltransferase activity"/>
    <property type="evidence" value="ECO:0007669"/>
    <property type="project" value="UniProtKB-KW"/>
</dbReference>
<organism evidence="2 3">
    <name type="scientific">Amaricoccus solimangrovi</name>
    <dbReference type="NCBI Taxonomy" id="2589815"/>
    <lineage>
        <taxon>Bacteria</taxon>
        <taxon>Pseudomonadati</taxon>
        <taxon>Pseudomonadota</taxon>
        <taxon>Alphaproteobacteria</taxon>
        <taxon>Rhodobacterales</taxon>
        <taxon>Paracoccaceae</taxon>
        <taxon>Amaricoccus</taxon>
    </lineage>
</organism>
<dbReference type="Gene3D" id="3.40.50.150">
    <property type="entry name" value="Vaccinia Virus protein VP39"/>
    <property type="match status" value="1"/>
</dbReference>
<evidence type="ECO:0000259" key="1">
    <source>
        <dbReference type="Pfam" id="PF13649"/>
    </source>
</evidence>
<dbReference type="SUPFAM" id="SSF53335">
    <property type="entry name" value="S-adenosyl-L-methionine-dependent methyltransferases"/>
    <property type="match status" value="1"/>
</dbReference>
<gene>
    <name evidence="2" type="ORF">FJM51_11815</name>
</gene>
<keyword evidence="2" id="KW-0489">Methyltransferase</keyword>
<dbReference type="GO" id="GO:0032259">
    <property type="term" value="P:methylation"/>
    <property type="evidence" value="ECO:0007669"/>
    <property type="project" value="UniProtKB-KW"/>
</dbReference>
<dbReference type="EMBL" id="VFRP01000010">
    <property type="protein sequence ID" value="TPE50474.1"/>
    <property type="molecule type" value="Genomic_DNA"/>
</dbReference>
<accession>A0A501WQX4</accession>
<evidence type="ECO:0000313" key="2">
    <source>
        <dbReference type="EMBL" id="TPE50474.1"/>
    </source>
</evidence>
<dbReference type="PANTHER" id="PTHR43591:SF24">
    <property type="entry name" value="2-METHOXY-6-POLYPRENYL-1,4-BENZOQUINOL METHYLASE, MITOCHONDRIAL"/>
    <property type="match status" value="1"/>
</dbReference>
<dbReference type="AlphaFoldDB" id="A0A501WQX4"/>
<reference evidence="2 3" key="1">
    <citation type="submission" date="2019-06" db="EMBL/GenBank/DDBJ databases">
        <title>A novel bacterium of genus Amaricoccus, isolated from marine sediment.</title>
        <authorList>
            <person name="Huang H."/>
            <person name="Mo K."/>
            <person name="Hu Y."/>
        </authorList>
    </citation>
    <scope>NUCLEOTIDE SEQUENCE [LARGE SCALE GENOMIC DNA]</scope>
    <source>
        <strain evidence="2 3">HB172011</strain>
    </source>
</reference>
<dbReference type="OrthoDB" id="9777638at2"/>
<dbReference type="Proteomes" id="UP000319255">
    <property type="component" value="Unassembled WGS sequence"/>
</dbReference>
<dbReference type="CDD" id="cd02440">
    <property type="entry name" value="AdoMet_MTases"/>
    <property type="match status" value="1"/>
</dbReference>
<evidence type="ECO:0000313" key="3">
    <source>
        <dbReference type="Proteomes" id="UP000319255"/>
    </source>
</evidence>
<keyword evidence="3" id="KW-1185">Reference proteome</keyword>
<dbReference type="PANTHER" id="PTHR43591">
    <property type="entry name" value="METHYLTRANSFERASE"/>
    <property type="match status" value="1"/>
</dbReference>
<sequence length="322" mass="33765">MFRIALWLFGHGNAAGRGRLAPMPKMRAIWAGAAPASRLGARFALFSAQAAAFREVRMSVLIHSSLDHHADFYDAGLGPVLLEGFAADLAWRAAELGPRRILELAAGTGVLTRALRARLPGAALTVTDIDAAMLARARASMGDGADFELADCAALPFADAAFDLAVCQFGVALFPRKTDAFQEVARVVRPGGTYLFNCWGPIAANPYARIAGDAIATLIGHPPESWTTPHAYADPRRISLDLRAAGWCRIDAAEVAVTARVADPEGFARGLVLGSPVSAEIRAAAVDPAEAVAAVARALTAAFGPPPFAMPLAATVHICHTP</sequence>
<name>A0A501WQX4_9RHOB</name>
<protein>
    <submittedName>
        <fullName evidence="2">Methyltransferase domain-containing protein</fullName>
    </submittedName>
</protein>
<feature type="domain" description="Methyltransferase" evidence="1">
    <location>
        <begin position="101"/>
        <end position="192"/>
    </location>
</feature>